<keyword evidence="5 6" id="KW-0472">Membrane</keyword>
<evidence type="ECO:0000259" key="9">
    <source>
        <dbReference type="Pfam" id="PF11412"/>
    </source>
</evidence>
<gene>
    <name evidence="10" type="ORF">JCM17846_22630</name>
</gene>
<dbReference type="InterPro" id="IPR028250">
    <property type="entry name" value="DsbDN"/>
</dbReference>
<feature type="chain" id="PRO_5023028336" evidence="7">
    <location>
        <begin position="26"/>
        <end position="718"/>
    </location>
</feature>
<dbReference type="AlphaFoldDB" id="A0A5A7N8B7"/>
<dbReference type="RefSeq" id="WP_081837003.1">
    <property type="nucleotide sequence ID" value="NZ_BKCN01000011.1"/>
</dbReference>
<evidence type="ECO:0000256" key="7">
    <source>
        <dbReference type="SAM" id="SignalP"/>
    </source>
</evidence>
<dbReference type="GO" id="GO:0045454">
    <property type="term" value="P:cell redox homeostasis"/>
    <property type="evidence" value="ECO:0007669"/>
    <property type="project" value="TreeGrafter"/>
</dbReference>
<feature type="signal peptide" evidence="7">
    <location>
        <begin position="1"/>
        <end position="25"/>
    </location>
</feature>
<evidence type="ECO:0000313" key="11">
    <source>
        <dbReference type="Proteomes" id="UP000324996"/>
    </source>
</evidence>
<dbReference type="SUPFAM" id="SSF52833">
    <property type="entry name" value="Thioredoxin-like"/>
    <property type="match status" value="1"/>
</dbReference>
<keyword evidence="2 6" id="KW-0812">Transmembrane</keyword>
<evidence type="ECO:0000313" key="10">
    <source>
        <dbReference type="EMBL" id="GER04581.1"/>
    </source>
</evidence>
<dbReference type="GO" id="GO:0016020">
    <property type="term" value="C:membrane"/>
    <property type="evidence" value="ECO:0007669"/>
    <property type="project" value="UniProtKB-SubCell"/>
</dbReference>
<dbReference type="InterPro" id="IPR036249">
    <property type="entry name" value="Thioredoxin-like_sf"/>
</dbReference>
<dbReference type="Gene3D" id="3.40.30.10">
    <property type="entry name" value="Glutaredoxin"/>
    <property type="match status" value="1"/>
</dbReference>
<dbReference type="Pfam" id="PF11412">
    <property type="entry name" value="DsbD_N"/>
    <property type="match status" value="1"/>
</dbReference>
<evidence type="ECO:0000256" key="5">
    <source>
        <dbReference type="ARBA" id="ARBA00023136"/>
    </source>
</evidence>
<sequence>MHWLFKSRLFIVSLLLMAMGQSVQAQTPLAAVDNPQTRLEIFAEKTTVAAGEPLWLALRFTPSEGWHTYWENYGDSGKAPSLNWSLPEGWTADAPLYPVPHRIPVGPLMNYGYEAPQSLLVRLTPPAAIPDQPIDLALSAEWLVCADVCIPEYGDLAFQMIPGSGTVAPGMAALFAKARAALPHQSPWQASARISNAAFALDVDMPKDDAALVKSAYFYPVNEGLFGYAKPQAVSYGEDGLQLLVARSGSAPQLGEHDQILRGVLVITNDNGLDEGFEIAAPLSLDTTLVAKSNGLGFSAAGLQIGLFEAIAFALLGGIILNLMPCVFPVLSLKAFSLIRAHGAGEKAARHDGLAYMAGILCSFFAVGVVFLALRGAGASVGWGFQLQSPMVVTIIALILFVLGLNLMGMFEFSSRFAGIGQGLTEKKGLSGAFFTGVLATIVATPCTAPFMASALGFAMVQPAPVVLAIFTSLGLGLALPYVAVAFIPLLRHLLPRPGPWMGVFRQFLAFPIFLTVIWLLWVLGRQNGADALGYALLMLLALAFIVWVWGIAGGRGRRAQIVALGLTALVTIPMIGSSGTFIGFEAGSLVKDIKDQPKAGSYEDKLAVASWSPEKRDQLREAGRPVFVYFTADWCITCKVNERVALADSDVISAVQDGSVAVLKADWTNKDDRIAKELAAFGRNGVPLYLFYPADGSAPKILSQILTPALLLAEFKG</sequence>
<dbReference type="PANTHER" id="PTHR32234:SF3">
    <property type="entry name" value="SUPPRESSION OF COPPER SENSITIVITY PROTEIN"/>
    <property type="match status" value="1"/>
</dbReference>
<feature type="domain" description="Thiol:disulfide interchange protein DsbD N-terminal" evidence="9">
    <location>
        <begin position="48"/>
        <end position="156"/>
    </location>
</feature>
<protein>
    <submittedName>
        <fullName evidence="10">Thiol:disulfide interchange protein DsbD</fullName>
    </submittedName>
</protein>
<evidence type="ECO:0000256" key="3">
    <source>
        <dbReference type="ARBA" id="ARBA00022748"/>
    </source>
</evidence>
<feature type="transmembrane region" description="Helical" evidence="6">
    <location>
        <begin position="310"/>
        <end position="333"/>
    </location>
</feature>
<evidence type="ECO:0000256" key="4">
    <source>
        <dbReference type="ARBA" id="ARBA00022989"/>
    </source>
</evidence>
<comment type="caution">
    <text evidence="10">The sequence shown here is derived from an EMBL/GenBank/DDBJ whole genome shotgun (WGS) entry which is preliminary data.</text>
</comment>
<reference evidence="10 11" key="1">
    <citation type="submission" date="2019-09" db="EMBL/GenBank/DDBJ databases">
        <title>NBRP : Genome information of microbial organism related human and environment.</title>
        <authorList>
            <person name="Hattori M."/>
            <person name="Oshima K."/>
            <person name="Inaba H."/>
            <person name="Suda W."/>
            <person name="Sakamoto M."/>
            <person name="Iino T."/>
            <person name="Kitahara M."/>
            <person name="Oshida Y."/>
            <person name="Iida T."/>
            <person name="Kudo T."/>
            <person name="Itoh T."/>
            <person name="Ohkuma M."/>
        </authorList>
    </citation>
    <scope>NUCLEOTIDE SEQUENCE [LARGE SCALE GENOMIC DNA]</scope>
    <source>
        <strain evidence="10 11">Q-1</strain>
    </source>
</reference>
<dbReference type="InterPro" id="IPR035671">
    <property type="entry name" value="DsbD_gamma"/>
</dbReference>
<feature type="transmembrane region" description="Helical" evidence="6">
    <location>
        <begin position="354"/>
        <end position="377"/>
    </location>
</feature>
<feature type="transmembrane region" description="Helical" evidence="6">
    <location>
        <begin position="389"/>
        <end position="411"/>
    </location>
</feature>
<dbReference type="Pfam" id="PF13899">
    <property type="entry name" value="Thioredoxin_7"/>
    <property type="match status" value="1"/>
</dbReference>
<evidence type="ECO:0000256" key="1">
    <source>
        <dbReference type="ARBA" id="ARBA00004141"/>
    </source>
</evidence>
<organism evidence="10 11">
    <name type="scientific">Iodidimonas nitroreducens</name>
    <dbReference type="NCBI Taxonomy" id="1236968"/>
    <lineage>
        <taxon>Bacteria</taxon>
        <taxon>Pseudomonadati</taxon>
        <taxon>Pseudomonadota</taxon>
        <taxon>Alphaproteobacteria</taxon>
        <taxon>Iodidimonadales</taxon>
        <taxon>Iodidimonadaceae</taxon>
        <taxon>Iodidimonas</taxon>
    </lineage>
</organism>
<evidence type="ECO:0000259" key="8">
    <source>
        <dbReference type="Pfam" id="PF02683"/>
    </source>
</evidence>
<dbReference type="PANTHER" id="PTHR32234">
    <property type="entry name" value="THIOL:DISULFIDE INTERCHANGE PROTEIN DSBD"/>
    <property type="match status" value="1"/>
</dbReference>
<dbReference type="InterPro" id="IPR003834">
    <property type="entry name" value="Cyt_c_assmbl_TM_dom"/>
</dbReference>
<evidence type="ECO:0000256" key="6">
    <source>
        <dbReference type="SAM" id="Phobius"/>
    </source>
</evidence>
<feature type="transmembrane region" description="Helical" evidence="6">
    <location>
        <begin position="534"/>
        <end position="555"/>
    </location>
</feature>
<feature type="domain" description="Cytochrome C biogenesis protein transmembrane" evidence="8">
    <location>
        <begin position="311"/>
        <end position="521"/>
    </location>
</feature>
<dbReference type="GO" id="GO:0015035">
    <property type="term" value="F:protein-disulfide reductase activity"/>
    <property type="evidence" value="ECO:0007669"/>
    <property type="project" value="TreeGrafter"/>
</dbReference>
<proteinExistence type="predicted"/>
<dbReference type="Proteomes" id="UP000324996">
    <property type="component" value="Unassembled WGS sequence"/>
</dbReference>
<keyword evidence="4 6" id="KW-1133">Transmembrane helix</keyword>
<name>A0A5A7N8B7_9PROT</name>
<feature type="transmembrane region" description="Helical" evidence="6">
    <location>
        <begin position="562"/>
        <end position="585"/>
    </location>
</feature>
<keyword evidence="11" id="KW-1185">Reference proteome</keyword>
<feature type="transmembrane region" description="Helical" evidence="6">
    <location>
        <begin position="466"/>
        <end position="491"/>
    </location>
</feature>
<accession>A0A5A7N8B7</accession>
<comment type="subcellular location">
    <subcellularLocation>
        <location evidence="1">Membrane</location>
        <topology evidence="1">Multi-pass membrane protein</topology>
    </subcellularLocation>
</comment>
<dbReference type="GO" id="GO:0017004">
    <property type="term" value="P:cytochrome complex assembly"/>
    <property type="evidence" value="ECO:0007669"/>
    <property type="project" value="UniProtKB-KW"/>
</dbReference>
<keyword evidence="7" id="KW-0732">Signal</keyword>
<keyword evidence="3" id="KW-0201">Cytochrome c-type biogenesis</keyword>
<dbReference type="Pfam" id="PF02683">
    <property type="entry name" value="DsbD_TM"/>
    <property type="match status" value="1"/>
</dbReference>
<evidence type="ECO:0000256" key="2">
    <source>
        <dbReference type="ARBA" id="ARBA00022692"/>
    </source>
</evidence>
<dbReference type="EMBL" id="BKCN01000011">
    <property type="protein sequence ID" value="GER04581.1"/>
    <property type="molecule type" value="Genomic_DNA"/>
</dbReference>
<feature type="transmembrane region" description="Helical" evidence="6">
    <location>
        <begin position="432"/>
        <end position="460"/>
    </location>
</feature>
<feature type="transmembrane region" description="Helical" evidence="6">
    <location>
        <begin position="503"/>
        <end position="522"/>
    </location>
</feature>
<dbReference type="CDD" id="cd02953">
    <property type="entry name" value="DsbDgamma"/>
    <property type="match status" value="1"/>
</dbReference>